<name>A0A1A9ZD56_GLOPL</name>
<dbReference type="VEuPathDB" id="VectorBase:GPAI011068"/>
<evidence type="ECO:0000313" key="1">
    <source>
        <dbReference type="EnsemblMetazoa" id="GPAI011068-PA"/>
    </source>
</evidence>
<protein>
    <submittedName>
        <fullName evidence="1">Uncharacterized protein</fullName>
    </submittedName>
</protein>
<dbReference type="EnsemblMetazoa" id="GPAI011068-RA">
    <property type="protein sequence ID" value="GPAI011068-PA"/>
    <property type="gene ID" value="GPAI011068"/>
</dbReference>
<reference evidence="1" key="2">
    <citation type="submission" date="2020-05" db="UniProtKB">
        <authorList>
            <consortium name="EnsemblMetazoa"/>
        </authorList>
    </citation>
    <scope>IDENTIFICATION</scope>
    <source>
        <strain evidence="1">IAEA</strain>
    </source>
</reference>
<proteinExistence type="predicted"/>
<evidence type="ECO:0000313" key="2">
    <source>
        <dbReference type="Proteomes" id="UP000092445"/>
    </source>
</evidence>
<accession>A0A1A9ZD56</accession>
<dbReference type="Proteomes" id="UP000092445">
    <property type="component" value="Unassembled WGS sequence"/>
</dbReference>
<organism evidence="1 2">
    <name type="scientific">Glossina pallidipes</name>
    <name type="common">Tsetse fly</name>
    <dbReference type="NCBI Taxonomy" id="7398"/>
    <lineage>
        <taxon>Eukaryota</taxon>
        <taxon>Metazoa</taxon>
        <taxon>Ecdysozoa</taxon>
        <taxon>Arthropoda</taxon>
        <taxon>Hexapoda</taxon>
        <taxon>Insecta</taxon>
        <taxon>Pterygota</taxon>
        <taxon>Neoptera</taxon>
        <taxon>Endopterygota</taxon>
        <taxon>Diptera</taxon>
        <taxon>Brachycera</taxon>
        <taxon>Muscomorpha</taxon>
        <taxon>Hippoboscoidea</taxon>
        <taxon>Glossinidae</taxon>
        <taxon>Glossina</taxon>
    </lineage>
</organism>
<sequence>MIPAAKMSIVFCQGYSLTIAYVQQCALSQTKTANVICIDCKFQRGLGAFSKKSVLSKIFCASIQLDLKLLLHAYSYQKENATNIYSVLGIIDLLMQAATRDAIHQKQEKVETFYISILRK</sequence>
<dbReference type="AlphaFoldDB" id="A0A1A9ZD56"/>
<reference evidence="2" key="1">
    <citation type="submission" date="2014-03" db="EMBL/GenBank/DDBJ databases">
        <authorList>
            <person name="Aksoy S."/>
            <person name="Warren W."/>
            <person name="Wilson R.K."/>
        </authorList>
    </citation>
    <scope>NUCLEOTIDE SEQUENCE [LARGE SCALE GENOMIC DNA]</scope>
    <source>
        <strain evidence="2">IAEA</strain>
    </source>
</reference>
<keyword evidence="2" id="KW-1185">Reference proteome</keyword>